<evidence type="ECO:0000313" key="3">
    <source>
        <dbReference type="Proteomes" id="UP000662074"/>
    </source>
</evidence>
<dbReference type="AlphaFoldDB" id="A0A917J796"/>
<evidence type="ECO:0008006" key="4">
    <source>
        <dbReference type="Google" id="ProtNLM"/>
    </source>
</evidence>
<proteinExistence type="predicted"/>
<feature type="chain" id="PRO_5037065309" description="Transporter" evidence="1">
    <location>
        <begin position="35"/>
        <end position="293"/>
    </location>
</feature>
<organism evidence="2 3">
    <name type="scientific">Mucilaginibacter galii</name>
    <dbReference type="NCBI Taxonomy" id="2005073"/>
    <lineage>
        <taxon>Bacteria</taxon>
        <taxon>Pseudomonadati</taxon>
        <taxon>Bacteroidota</taxon>
        <taxon>Sphingobacteriia</taxon>
        <taxon>Sphingobacteriales</taxon>
        <taxon>Sphingobacteriaceae</taxon>
        <taxon>Mucilaginibacter</taxon>
    </lineage>
</organism>
<gene>
    <name evidence="2" type="ORF">GCM10011425_05890</name>
</gene>
<protein>
    <recommendedName>
        <fullName evidence="4">Transporter</fullName>
    </recommendedName>
</protein>
<evidence type="ECO:0000313" key="2">
    <source>
        <dbReference type="EMBL" id="GGI49377.1"/>
    </source>
</evidence>
<keyword evidence="1" id="KW-0732">Signal</keyword>
<accession>A0A917J796</accession>
<keyword evidence="3" id="KW-1185">Reference proteome</keyword>
<comment type="caution">
    <text evidence="2">The sequence shown here is derived from an EMBL/GenBank/DDBJ whole genome shotgun (WGS) entry which is preliminary data.</text>
</comment>
<dbReference type="EMBL" id="BMDO01000001">
    <property type="protein sequence ID" value="GGI49377.1"/>
    <property type="molecule type" value="Genomic_DNA"/>
</dbReference>
<evidence type="ECO:0000256" key="1">
    <source>
        <dbReference type="SAM" id="SignalP"/>
    </source>
</evidence>
<dbReference type="Proteomes" id="UP000662074">
    <property type="component" value="Unassembled WGS sequence"/>
</dbReference>
<reference evidence="2" key="2">
    <citation type="submission" date="2020-09" db="EMBL/GenBank/DDBJ databases">
        <authorList>
            <person name="Sun Q."/>
            <person name="Sedlacek I."/>
        </authorList>
    </citation>
    <scope>NUCLEOTIDE SEQUENCE</scope>
    <source>
        <strain evidence="2">CCM 8711</strain>
    </source>
</reference>
<dbReference type="RefSeq" id="WP_188413623.1">
    <property type="nucleotide sequence ID" value="NZ_BMDO01000001.1"/>
</dbReference>
<feature type="signal peptide" evidence="1">
    <location>
        <begin position="1"/>
        <end position="34"/>
    </location>
</feature>
<dbReference type="Pfam" id="PF13557">
    <property type="entry name" value="Phenol_MetA_deg"/>
    <property type="match status" value="1"/>
</dbReference>
<dbReference type="InterPro" id="IPR025737">
    <property type="entry name" value="FApF"/>
</dbReference>
<name>A0A917J796_9SPHI</name>
<reference evidence="2" key="1">
    <citation type="journal article" date="2014" name="Int. J. Syst. Evol. Microbiol.">
        <title>Complete genome sequence of Corynebacterium casei LMG S-19264T (=DSM 44701T), isolated from a smear-ripened cheese.</title>
        <authorList>
            <consortium name="US DOE Joint Genome Institute (JGI-PGF)"/>
            <person name="Walter F."/>
            <person name="Albersmeier A."/>
            <person name="Kalinowski J."/>
            <person name="Ruckert C."/>
        </authorList>
    </citation>
    <scope>NUCLEOTIDE SEQUENCE</scope>
    <source>
        <strain evidence="2">CCM 8711</strain>
    </source>
</reference>
<sequence>MTITKNDNTKGLWRTVTLLIIVALLQVFCNNAHAQDTSRKGYTLFKPLPKALMREDMETDRPNVTETPHTVEAGHFQYEADLFKFQRERTEDERQHSWLANQANLKLGILRNTALQVIVQTYGKEINHEITTGEKESASGFGDITVRIKQSLYGNYDGNFSIAVMPYIKFPTNTYTDNKIYEEGLMIPMLLKLPHEWKIGMQLEGDYLKDDEAPARHAELLQSVTLSHVLFKKLEVFSESFYTYNFKDHKMNNFLDAALEYEVTHDLKIDVGINYGLQTMAHKDYFAGIAFRY</sequence>